<name>A0A7R9YXR6_9STRA</name>
<accession>A0A7R9YXR6</accession>
<gene>
    <name evidence="1" type="ORF">TDUB1175_LOCUS1386</name>
</gene>
<sequence>MHGKDVGLEVTTHKYAVLTSCPAGTDESGTHFTPLDTDFFGEDVGAVSWSDYVLIHKAILSLVRASGGFWFNPSTYSSMSTVKEYTPAFYTTLLQCIKTRDAQSAACSDFEVAASMLVEFSLTDEARALAKSYFSFDQVATTQEEGAKAEDEAAPEAPAAATGTSVSASVSNVVLGV</sequence>
<proteinExistence type="predicted"/>
<dbReference type="EMBL" id="HBED01002877">
    <property type="protein sequence ID" value="CAD8293263.1"/>
    <property type="molecule type" value="Transcribed_RNA"/>
</dbReference>
<protein>
    <submittedName>
        <fullName evidence="1">Uncharacterized protein</fullName>
    </submittedName>
</protein>
<dbReference type="AlphaFoldDB" id="A0A7R9YXR6"/>
<evidence type="ECO:0000313" key="1">
    <source>
        <dbReference type="EMBL" id="CAD8293263.1"/>
    </source>
</evidence>
<reference evidence="1" key="1">
    <citation type="submission" date="2021-01" db="EMBL/GenBank/DDBJ databases">
        <authorList>
            <person name="Corre E."/>
            <person name="Pelletier E."/>
            <person name="Niang G."/>
            <person name="Scheremetjew M."/>
            <person name="Finn R."/>
            <person name="Kale V."/>
            <person name="Holt S."/>
            <person name="Cochrane G."/>
            <person name="Meng A."/>
            <person name="Brown T."/>
            <person name="Cohen L."/>
        </authorList>
    </citation>
    <scope>NUCLEOTIDE SEQUENCE</scope>
    <source>
        <strain evidence="1">CCMP147</strain>
    </source>
</reference>
<organism evidence="1">
    <name type="scientific">Pseudictyota dubia</name>
    <dbReference type="NCBI Taxonomy" id="2749911"/>
    <lineage>
        <taxon>Eukaryota</taxon>
        <taxon>Sar</taxon>
        <taxon>Stramenopiles</taxon>
        <taxon>Ochrophyta</taxon>
        <taxon>Bacillariophyta</taxon>
        <taxon>Mediophyceae</taxon>
        <taxon>Biddulphiophycidae</taxon>
        <taxon>Eupodiscales</taxon>
        <taxon>Odontellaceae</taxon>
        <taxon>Pseudictyota</taxon>
    </lineage>
</organism>